<evidence type="ECO:0000259" key="1">
    <source>
        <dbReference type="Pfam" id="PF01872"/>
    </source>
</evidence>
<dbReference type="Pfam" id="PF01872">
    <property type="entry name" value="RibD_C"/>
    <property type="match status" value="1"/>
</dbReference>
<organism evidence="2 3">
    <name type="scientific">Wenjunlia tyrosinilytica</name>
    <dbReference type="NCBI Taxonomy" id="1544741"/>
    <lineage>
        <taxon>Bacteria</taxon>
        <taxon>Bacillati</taxon>
        <taxon>Actinomycetota</taxon>
        <taxon>Actinomycetes</taxon>
        <taxon>Kitasatosporales</taxon>
        <taxon>Streptomycetaceae</taxon>
        <taxon>Wenjunlia</taxon>
    </lineage>
</organism>
<dbReference type="SUPFAM" id="SSF53597">
    <property type="entry name" value="Dihydrofolate reductase-like"/>
    <property type="match status" value="1"/>
</dbReference>
<dbReference type="InterPro" id="IPR002734">
    <property type="entry name" value="RibDG_C"/>
</dbReference>
<dbReference type="GO" id="GO:0008703">
    <property type="term" value="F:5-amino-6-(5-phosphoribosylamino)uracil reductase activity"/>
    <property type="evidence" value="ECO:0007669"/>
    <property type="project" value="InterPro"/>
</dbReference>
<dbReference type="EMBL" id="BMMS01000035">
    <property type="protein sequence ID" value="GGO97899.1"/>
    <property type="molecule type" value="Genomic_DNA"/>
</dbReference>
<name>A0A918E215_9ACTN</name>
<evidence type="ECO:0000313" key="3">
    <source>
        <dbReference type="Proteomes" id="UP000641932"/>
    </source>
</evidence>
<dbReference type="Proteomes" id="UP000641932">
    <property type="component" value="Unassembled WGS sequence"/>
</dbReference>
<sequence>MRKITLMMSVSLDGFIEGPDREIDWHMVDDELHRFVNERLRSMGAFLDGRVTHELMAGVWPTVDADPSSTAPMVEFAAIWRDTPKIVFSRTLERADWNTTVMRDVDVDEIMALKAQPGGDLSLGGADLAASFMRYDLIDEYDIYVHPVLIGRGKPLFPASDTRTALRLAGTRTFGNGVVLLRYERAGGPVGEQPTGP</sequence>
<evidence type="ECO:0000313" key="2">
    <source>
        <dbReference type="EMBL" id="GGO97899.1"/>
    </source>
</evidence>
<gene>
    <name evidence="2" type="ORF">GCM10012280_60770</name>
</gene>
<dbReference type="AlphaFoldDB" id="A0A918E215"/>
<dbReference type="RefSeq" id="WP_189135042.1">
    <property type="nucleotide sequence ID" value="NZ_BMMS01000035.1"/>
</dbReference>
<keyword evidence="3" id="KW-1185">Reference proteome</keyword>
<comment type="caution">
    <text evidence="2">The sequence shown here is derived from an EMBL/GenBank/DDBJ whole genome shotgun (WGS) entry which is preliminary data.</text>
</comment>
<dbReference type="InterPro" id="IPR050765">
    <property type="entry name" value="Riboflavin_Biosynth_HTPR"/>
</dbReference>
<feature type="domain" description="Bacterial bifunctional deaminase-reductase C-terminal" evidence="1">
    <location>
        <begin position="2"/>
        <end position="180"/>
    </location>
</feature>
<reference evidence="2" key="2">
    <citation type="submission" date="2020-09" db="EMBL/GenBank/DDBJ databases">
        <authorList>
            <person name="Sun Q."/>
            <person name="Zhou Y."/>
        </authorList>
    </citation>
    <scope>NUCLEOTIDE SEQUENCE</scope>
    <source>
        <strain evidence="2">CGMCC 4.7201</strain>
    </source>
</reference>
<reference evidence="2" key="1">
    <citation type="journal article" date="2014" name="Int. J. Syst. Evol. Microbiol.">
        <title>Complete genome sequence of Corynebacterium casei LMG S-19264T (=DSM 44701T), isolated from a smear-ripened cheese.</title>
        <authorList>
            <consortium name="US DOE Joint Genome Institute (JGI-PGF)"/>
            <person name="Walter F."/>
            <person name="Albersmeier A."/>
            <person name="Kalinowski J."/>
            <person name="Ruckert C."/>
        </authorList>
    </citation>
    <scope>NUCLEOTIDE SEQUENCE</scope>
    <source>
        <strain evidence="2">CGMCC 4.7201</strain>
    </source>
</reference>
<proteinExistence type="predicted"/>
<dbReference type="PANTHER" id="PTHR38011:SF11">
    <property type="entry name" value="2,5-DIAMINO-6-RIBOSYLAMINO-4(3H)-PYRIMIDINONE 5'-PHOSPHATE REDUCTASE"/>
    <property type="match status" value="1"/>
</dbReference>
<dbReference type="Gene3D" id="3.40.430.10">
    <property type="entry name" value="Dihydrofolate Reductase, subunit A"/>
    <property type="match status" value="1"/>
</dbReference>
<dbReference type="InterPro" id="IPR024072">
    <property type="entry name" value="DHFR-like_dom_sf"/>
</dbReference>
<protein>
    <submittedName>
        <fullName evidence="2">Deaminase</fullName>
    </submittedName>
</protein>
<dbReference type="GO" id="GO:0009231">
    <property type="term" value="P:riboflavin biosynthetic process"/>
    <property type="evidence" value="ECO:0007669"/>
    <property type="project" value="InterPro"/>
</dbReference>
<accession>A0A918E215</accession>
<dbReference type="PANTHER" id="PTHR38011">
    <property type="entry name" value="DIHYDROFOLATE REDUCTASE FAMILY PROTEIN (AFU_ORTHOLOGUE AFUA_8G06820)"/>
    <property type="match status" value="1"/>
</dbReference>